<dbReference type="OrthoDB" id="2822542at2"/>
<evidence type="ECO:0000256" key="1">
    <source>
        <dbReference type="ARBA" id="ARBA00010702"/>
    </source>
</evidence>
<comment type="cofactor">
    <cofactor evidence="3">
        <name>Mg(2+)</name>
        <dbReference type="ChEBI" id="CHEBI:18420"/>
    </cofactor>
    <text evidence="3">Binds 2 magnesium ions per subunit.</text>
</comment>
<dbReference type="AlphaFoldDB" id="A0A2T0ZZX2"/>
<evidence type="ECO:0000256" key="3">
    <source>
        <dbReference type="PIRSR" id="PIRSR605502-1"/>
    </source>
</evidence>
<evidence type="ECO:0000313" key="4">
    <source>
        <dbReference type="EMBL" id="PRZ41892.1"/>
    </source>
</evidence>
<dbReference type="Proteomes" id="UP000237752">
    <property type="component" value="Unassembled WGS sequence"/>
</dbReference>
<sequence length="333" mass="34324">MSIRDRALGAMTGLALGDALGMPTQAFNRSQIFQRYGAIDGLRDATADQPIAPSMQAGSVTDDTEQAILVAGLLIDGHGTINPESFSKALIAWESSMRERGSRDLLGPSTKAAIDAIVAGDDPSKTGRYGTTNGAAMRITPVAIATPTESLIKAVVESSYVTHNTGLGISGAAAIAGAVGAGIDCAPVDHAIQAGLDLAEQASQEGHWIAGASIAARGRWALRAAADLSDAELLDFVEQVIGTSVHSQESVVAALLLAYRYRDRPYEGLCQAAALGGDTDTIAAMCGAVLGASLGASAFPQDTVTTVLDVSRLKLAPVVDALLDVRRSQITPR</sequence>
<feature type="binding site" evidence="3">
    <location>
        <position position="61"/>
    </location>
    <ligand>
        <name>Mg(2+)</name>
        <dbReference type="ChEBI" id="CHEBI:18420"/>
        <label>1</label>
    </ligand>
</feature>
<accession>A0A2T0ZZX2</accession>
<comment type="caution">
    <text evidence="4">The sequence shown here is derived from an EMBL/GenBank/DDBJ whole genome shotgun (WGS) entry which is preliminary data.</text>
</comment>
<feature type="binding site" evidence="3">
    <location>
        <position position="63"/>
    </location>
    <ligand>
        <name>Mg(2+)</name>
        <dbReference type="ChEBI" id="CHEBI:18420"/>
        <label>1</label>
    </ligand>
</feature>
<dbReference type="InterPro" id="IPR050792">
    <property type="entry name" value="ADP-ribosylglycohydrolase"/>
</dbReference>
<name>A0A2T0ZZX2_9ACTN</name>
<dbReference type="Pfam" id="PF03747">
    <property type="entry name" value="ADP_ribosyl_GH"/>
    <property type="match status" value="1"/>
</dbReference>
<dbReference type="Gene3D" id="1.10.4080.10">
    <property type="entry name" value="ADP-ribosylation/Crystallin J1"/>
    <property type="match status" value="1"/>
</dbReference>
<feature type="binding site" evidence="3">
    <location>
        <position position="280"/>
    </location>
    <ligand>
        <name>Mg(2+)</name>
        <dbReference type="ChEBI" id="CHEBI:18420"/>
        <label>1</label>
    </ligand>
</feature>
<organism evidence="4 5">
    <name type="scientific">Antricoccus suffuscus</name>
    <dbReference type="NCBI Taxonomy" id="1629062"/>
    <lineage>
        <taxon>Bacteria</taxon>
        <taxon>Bacillati</taxon>
        <taxon>Actinomycetota</taxon>
        <taxon>Actinomycetes</taxon>
        <taxon>Geodermatophilales</taxon>
        <taxon>Antricoccaceae</taxon>
        <taxon>Antricoccus</taxon>
    </lineage>
</organism>
<evidence type="ECO:0000256" key="2">
    <source>
        <dbReference type="ARBA" id="ARBA00022801"/>
    </source>
</evidence>
<protein>
    <submittedName>
        <fullName evidence="4">ADP-ribosylglycohydrolase</fullName>
    </submittedName>
</protein>
<keyword evidence="3" id="KW-0460">Magnesium</keyword>
<feature type="binding site" evidence="3">
    <location>
        <position position="278"/>
    </location>
    <ligand>
        <name>Mg(2+)</name>
        <dbReference type="ChEBI" id="CHEBI:18420"/>
        <label>1</label>
    </ligand>
</feature>
<gene>
    <name evidence="4" type="ORF">CLV47_10718</name>
</gene>
<dbReference type="PANTHER" id="PTHR16222:SF24">
    <property type="entry name" value="ADP-RIBOSYLHYDROLASE ARH3"/>
    <property type="match status" value="1"/>
</dbReference>
<comment type="similarity">
    <text evidence="1">Belongs to the ADP-ribosylglycohydrolase family.</text>
</comment>
<dbReference type="RefSeq" id="WP_106348860.1">
    <property type="nucleotide sequence ID" value="NZ_PVUE01000007.1"/>
</dbReference>
<dbReference type="InterPro" id="IPR036705">
    <property type="entry name" value="Ribosyl_crysJ1_sf"/>
</dbReference>
<dbReference type="PANTHER" id="PTHR16222">
    <property type="entry name" value="ADP-RIBOSYLGLYCOHYDROLASE"/>
    <property type="match status" value="1"/>
</dbReference>
<dbReference type="EMBL" id="PVUE01000007">
    <property type="protein sequence ID" value="PRZ41892.1"/>
    <property type="molecule type" value="Genomic_DNA"/>
</dbReference>
<evidence type="ECO:0000313" key="5">
    <source>
        <dbReference type="Proteomes" id="UP000237752"/>
    </source>
</evidence>
<reference evidence="4 5" key="1">
    <citation type="submission" date="2018-03" db="EMBL/GenBank/DDBJ databases">
        <title>Genomic Encyclopedia of Archaeal and Bacterial Type Strains, Phase II (KMG-II): from individual species to whole genera.</title>
        <authorList>
            <person name="Goeker M."/>
        </authorList>
    </citation>
    <scope>NUCLEOTIDE SEQUENCE [LARGE SCALE GENOMIC DNA]</scope>
    <source>
        <strain evidence="4 5">DSM 100065</strain>
    </source>
</reference>
<keyword evidence="2 4" id="KW-0378">Hydrolase</keyword>
<dbReference type="SUPFAM" id="SSF101478">
    <property type="entry name" value="ADP-ribosylglycohydrolase"/>
    <property type="match status" value="1"/>
</dbReference>
<dbReference type="GO" id="GO:0016787">
    <property type="term" value="F:hydrolase activity"/>
    <property type="evidence" value="ECO:0007669"/>
    <property type="project" value="UniProtKB-KW"/>
</dbReference>
<keyword evidence="5" id="KW-1185">Reference proteome</keyword>
<keyword evidence="3" id="KW-0479">Metal-binding</keyword>
<feature type="binding site" evidence="3">
    <location>
        <position position="62"/>
    </location>
    <ligand>
        <name>Mg(2+)</name>
        <dbReference type="ChEBI" id="CHEBI:18420"/>
        <label>1</label>
    </ligand>
</feature>
<dbReference type="GO" id="GO:0046872">
    <property type="term" value="F:metal ion binding"/>
    <property type="evidence" value="ECO:0007669"/>
    <property type="project" value="UniProtKB-KW"/>
</dbReference>
<dbReference type="InterPro" id="IPR005502">
    <property type="entry name" value="Ribosyl_crysJ1"/>
</dbReference>
<feature type="binding site" evidence="3">
    <location>
        <position position="281"/>
    </location>
    <ligand>
        <name>Mg(2+)</name>
        <dbReference type="ChEBI" id="CHEBI:18420"/>
        <label>1</label>
    </ligand>
</feature>
<proteinExistence type="inferred from homology"/>